<organism evidence="9 10">
    <name type="scientific">Microvirga makkahensis</name>
    <dbReference type="NCBI Taxonomy" id="1128670"/>
    <lineage>
        <taxon>Bacteria</taxon>
        <taxon>Pseudomonadati</taxon>
        <taxon>Pseudomonadota</taxon>
        <taxon>Alphaproteobacteria</taxon>
        <taxon>Hyphomicrobiales</taxon>
        <taxon>Methylobacteriaceae</taxon>
        <taxon>Microvirga</taxon>
    </lineage>
</organism>
<accession>A0A7X3MSM6</accession>
<dbReference type="InterPro" id="IPR011118">
    <property type="entry name" value="Tannase/feruloyl_esterase"/>
</dbReference>
<dbReference type="GO" id="GO:0052689">
    <property type="term" value="F:carboxylic ester hydrolase activity"/>
    <property type="evidence" value="ECO:0007669"/>
    <property type="project" value="UniProtKB-KW"/>
</dbReference>
<dbReference type="Proteomes" id="UP000436483">
    <property type="component" value="Unassembled WGS sequence"/>
</dbReference>
<dbReference type="AlphaFoldDB" id="A0A7X3MSM6"/>
<keyword evidence="7" id="KW-1015">Disulfide bond</keyword>
<sequence length="527" mass="57707">MNAFERPLLAAAVLWAGIIPVHAENASSFTAAPPDAPFRSTPISPQVACTAIERLVLPEVSFLKSRSVEATDRHPAHCQVTGVIQPEIQFEITLPDAWNRRLYMFGNGGYAGENLAEASRQDTRNAALRQGFAVVQQNSGHDARAQPLGSFAENNLGKLVDYASRGVHVTVTRAKDLIQAYYDRPPSYSYWEGCSTGGRQGLMSAQRYPGDFDGILAGAPVLDFTGTQLWGVWNAQALAKAPISLRQLPVIAKAVLDKCDAVDGAKDGLLADPRQCSFNPAQDLPQCAEGQTGDQCFTQAQVETLQTIYGGVKSKGEVIFPGQLPGAELADASGASGWKEWIVSEGPKSRQLAYGESFLKYFANIPASQPNLDWKQFNFDKDVEPISRIREILDANNPDLSEFEKRGGRLITYFGWADPALNPMMGVNYYERVRRTMGEDRTSNFYRLFMVPGMFHCRGGFGPDRFDAMTPLINWVESGKAPESLQARQVSSSQVVRTRPLCPYPQVATYSGTGNIDEAANFSCAQP</sequence>
<keyword evidence="4 8" id="KW-0732">Signal</keyword>
<dbReference type="InterPro" id="IPR029058">
    <property type="entry name" value="AB_hydrolase_fold"/>
</dbReference>
<name>A0A7X3MSM6_9HYPH</name>
<keyword evidence="10" id="KW-1185">Reference proteome</keyword>
<dbReference type="RefSeq" id="WP_160884949.1">
    <property type="nucleotide sequence ID" value="NZ_WURB01000008.1"/>
</dbReference>
<evidence type="ECO:0000313" key="9">
    <source>
        <dbReference type="EMBL" id="MXQ12360.1"/>
    </source>
</evidence>
<reference evidence="9 10" key="1">
    <citation type="submission" date="2019-12" db="EMBL/GenBank/DDBJ databases">
        <authorList>
            <person name="Yuan C.-G."/>
        </authorList>
    </citation>
    <scope>NUCLEOTIDE SEQUENCE [LARGE SCALE GENOMIC DNA]</scope>
    <source>
        <strain evidence="9 10">KCTC 23863</strain>
    </source>
</reference>
<dbReference type="Gene3D" id="3.40.50.1820">
    <property type="entry name" value="alpha/beta hydrolase"/>
    <property type="match status" value="1"/>
</dbReference>
<dbReference type="PANTHER" id="PTHR33938">
    <property type="entry name" value="FERULOYL ESTERASE B-RELATED"/>
    <property type="match status" value="1"/>
</dbReference>
<proteinExistence type="inferred from homology"/>
<evidence type="ECO:0000256" key="4">
    <source>
        <dbReference type="ARBA" id="ARBA00022729"/>
    </source>
</evidence>
<dbReference type="PANTHER" id="PTHR33938:SF15">
    <property type="entry name" value="FERULOYL ESTERASE B-RELATED"/>
    <property type="match status" value="1"/>
</dbReference>
<feature type="chain" id="PRO_5030775128" evidence="8">
    <location>
        <begin position="24"/>
        <end position="527"/>
    </location>
</feature>
<dbReference type="SUPFAM" id="SSF53474">
    <property type="entry name" value="alpha/beta-Hydrolases"/>
    <property type="match status" value="1"/>
</dbReference>
<evidence type="ECO:0000256" key="1">
    <source>
        <dbReference type="ARBA" id="ARBA00006249"/>
    </source>
</evidence>
<evidence type="ECO:0000256" key="6">
    <source>
        <dbReference type="ARBA" id="ARBA00022837"/>
    </source>
</evidence>
<gene>
    <name evidence="9" type="ORF">GR328_12985</name>
</gene>
<comment type="similarity">
    <text evidence="1">Belongs to the tannase family.</text>
</comment>
<keyword evidence="5 9" id="KW-0378">Hydrolase</keyword>
<feature type="signal peptide" evidence="8">
    <location>
        <begin position="1"/>
        <end position="23"/>
    </location>
</feature>
<evidence type="ECO:0000256" key="3">
    <source>
        <dbReference type="ARBA" id="ARBA00022723"/>
    </source>
</evidence>
<dbReference type="GO" id="GO:0046872">
    <property type="term" value="F:metal ion binding"/>
    <property type="evidence" value="ECO:0007669"/>
    <property type="project" value="UniProtKB-KW"/>
</dbReference>
<protein>
    <submittedName>
        <fullName evidence="9">Tannase/feruloyl esterase family alpha/beta hydrolase</fullName>
    </submittedName>
</protein>
<evidence type="ECO:0000256" key="2">
    <source>
        <dbReference type="ARBA" id="ARBA00022487"/>
    </source>
</evidence>
<evidence type="ECO:0000313" key="10">
    <source>
        <dbReference type="Proteomes" id="UP000436483"/>
    </source>
</evidence>
<evidence type="ECO:0000256" key="5">
    <source>
        <dbReference type="ARBA" id="ARBA00022801"/>
    </source>
</evidence>
<dbReference type="EMBL" id="WURB01000008">
    <property type="protein sequence ID" value="MXQ12360.1"/>
    <property type="molecule type" value="Genomic_DNA"/>
</dbReference>
<evidence type="ECO:0000256" key="7">
    <source>
        <dbReference type="ARBA" id="ARBA00023157"/>
    </source>
</evidence>
<keyword evidence="2" id="KW-0719">Serine esterase</keyword>
<comment type="caution">
    <text evidence="9">The sequence shown here is derived from an EMBL/GenBank/DDBJ whole genome shotgun (WGS) entry which is preliminary data.</text>
</comment>
<dbReference type="OrthoDB" id="7197884at2"/>
<keyword evidence="3" id="KW-0479">Metal-binding</keyword>
<evidence type="ECO:0000256" key="8">
    <source>
        <dbReference type="SAM" id="SignalP"/>
    </source>
</evidence>
<dbReference type="Pfam" id="PF07519">
    <property type="entry name" value="Tannase"/>
    <property type="match status" value="1"/>
</dbReference>
<keyword evidence="6" id="KW-0106">Calcium</keyword>
<reference evidence="9 10" key="2">
    <citation type="submission" date="2020-01" db="EMBL/GenBank/DDBJ databases">
        <title>Microvirga sp. nov., an arsenate reduction bacterium isolated from Tibet hotspring sediments.</title>
        <authorList>
            <person name="Xian W.-D."/>
            <person name="Li W.-J."/>
        </authorList>
    </citation>
    <scope>NUCLEOTIDE SEQUENCE [LARGE SCALE GENOMIC DNA]</scope>
    <source>
        <strain evidence="9 10">KCTC 23863</strain>
    </source>
</reference>